<feature type="signal peptide" evidence="4">
    <location>
        <begin position="1"/>
        <end position="27"/>
    </location>
</feature>
<dbReference type="SUPFAM" id="SSF81296">
    <property type="entry name" value="E set domains"/>
    <property type="match status" value="1"/>
</dbReference>
<dbReference type="FunFam" id="2.60.40.770:FF:000001">
    <property type="entry name" value="NPC intracellular cholesterol transporter 2"/>
    <property type="match status" value="1"/>
</dbReference>
<dbReference type="GO" id="GO:0005576">
    <property type="term" value="C:extracellular region"/>
    <property type="evidence" value="ECO:0007669"/>
    <property type="project" value="UniProtKB-SubCell"/>
</dbReference>
<accession>G3MLH4</accession>
<keyword evidence="3" id="KW-0964">Secreted</keyword>
<dbReference type="PANTHER" id="PTHR11306">
    <property type="entry name" value="NIEMANN PICK TYPE C2 PROTEIN NPC2-RELATED"/>
    <property type="match status" value="1"/>
</dbReference>
<dbReference type="PANTHER" id="PTHR11306:SF68">
    <property type="entry name" value="NPC INTRACELLULAR CHOLESTEROL TRANSPORTER 2"/>
    <property type="match status" value="1"/>
</dbReference>
<evidence type="ECO:0000256" key="2">
    <source>
        <dbReference type="ARBA" id="ARBA00006370"/>
    </source>
</evidence>
<evidence type="ECO:0000256" key="1">
    <source>
        <dbReference type="ARBA" id="ARBA00004613"/>
    </source>
</evidence>
<evidence type="ECO:0000256" key="3">
    <source>
        <dbReference type="ARBA" id="ARBA00022525"/>
    </source>
</evidence>
<feature type="domain" description="MD-2-related lipid-recognition" evidence="5">
    <location>
        <begin position="29"/>
        <end position="152"/>
    </location>
</feature>
<name>G3MLH4_AMBMU</name>
<comment type="subcellular location">
    <subcellularLocation>
        <location evidence="1">Secreted</location>
    </subcellularLocation>
</comment>
<dbReference type="GO" id="GO:0015918">
    <property type="term" value="P:sterol transport"/>
    <property type="evidence" value="ECO:0007669"/>
    <property type="project" value="InterPro"/>
</dbReference>
<keyword evidence="4" id="KW-0732">Signal</keyword>
<dbReference type="GO" id="GO:0032934">
    <property type="term" value="F:sterol binding"/>
    <property type="evidence" value="ECO:0007669"/>
    <property type="project" value="InterPro"/>
</dbReference>
<evidence type="ECO:0000313" key="6">
    <source>
        <dbReference type="EMBL" id="AEO34342.1"/>
    </source>
</evidence>
<comment type="similarity">
    <text evidence="2">Belongs to the NPC2 family.</text>
</comment>
<evidence type="ECO:0000256" key="4">
    <source>
        <dbReference type="SAM" id="SignalP"/>
    </source>
</evidence>
<dbReference type="SMART" id="SM00737">
    <property type="entry name" value="ML"/>
    <property type="match status" value="1"/>
</dbReference>
<proteinExistence type="evidence at transcript level"/>
<protein>
    <recommendedName>
        <fullName evidence="5">MD-2-related lipid-recognition domain-containing protein</fullName>
    </recommendedName>
</protein>
<feature type="chain" id="PRO_5003447124" description="MD-2-related lipid-recognition domain-containing protein" evidence="4">
    <location>
        <begin position="28"/>
        <end position="156"/>
    </location>
</feature>
<evidence type="ECO:0000259" key="5">
    <source>
        <dbReference type="SMART" id="SM00737"/>
    </source>
</evidence>
<dbReference type="InterPro" id="IPR014756">
    <property type="entry name" value="Ig_E-set"/>
</dbReference>
<dbReference type="InterPro" id="IPR003172">
    <property type="entry name" value="ML_dom"/>
</dbReference>
<dbReference type="Pfam" id="PF02221">
    <property type="entry name" value="E1_DerP2_DerF2"/>
    <property type="match status" value="1"/>
</dbReference>
<dbReference type="InterPro" id="IPR039670">
    <property type="entry name" value="NPC2-like"/>
</dbReference>
<dbReference type="AlphaFoldDB" id="G3MLH4"/>
<dbReference type="EMBL" id="JO842725">
    <property type="protein sequence ID" value="AEO34342.1"/>
    <property type="molecule type" value="mRNA"/>
</dbReference>
<dbReference type="Gene3D" id="2.60.40.770">
    <property type="match status" value="1"/>
</dbReference>
<reference evidence="6" key="1">
    <citation type="journal article" date="2011" name="PLoS ONE">
        <title>A deep insight into the sialotranscriptome of the gulf coast tick, Amblyomma maculatum.</title>
        <authorList>
            <person name="Karim S."/>
            <person name="Singh P."/>
            <person name="Ribeiro J.M."/>
        </authorList>
    </citation>
    <scope>NUCLEOTIDE SEQUENCE</scope>
    <source>
        <tissue evidence="6">Salivary gland</tissue>
    </source>
</reference>
<organism evidence="6">
    <name type="scientific">Amblyomma maculatum</name>
    <name type="common">Gulf Coast tick</name>
    <dbReference type="NCBI Taxonomy" id="34609"/>
    <lineage>
        <taxon>Eukaryota</taxon>
        <taxon>Metazoa</taxon>
        <taxon>Ecdysozoa</taxon>
        <taxon>Arthropoda</taxon>
        <taxon>Chelicerata</taxon>
        <taxon>Arachnida</taxon>
        <taxon>Acari</taxon>
        <taxon>Parasitiformes</taxon>
        <taxon>Ixodida</taxon>
        <taxon>Ixodoidea</taxon>
        <taxon>Ixodidae</taxon>
        <taxon>Amblyomminae</taxon>
        <taxon>Amblyomma</taxon>
    </lineage>
</organism>
<sequence length="156" mass="16949">MERRAQPPFGVALVLLVVASTAGKCMAFWKPCTADNGHVLDLTVNTPCNKERYILQKGTNVTFNVEFWPTVDSGCVKAQAYGLVMGVPIPLKMPNDDGCKNSGIECPVKSGEKYMYVQEIEVKPSYPKMSATIRWSLGDESGGTMACAVLPVDIVD</sequence>